<evidence type="ECO:0000259" key="1">
    <source>
        <dbReference type="Pfam" id="PF10523"/>
    </source>
</evidence>
<accession>A0A9D4E624</accession>
<proteinExistence type="predicted"/>
<comment type="caution">
    <text evidence="2">The sequence shown here is derived from an EMBL/GenBank/DDBJ whole genome shotgun (WGS) entry which is preliminary data.</text>
</comment>
<gene>
    <name evidence="2" type="ORF">DPMN_175946</name>
</gene>
<dbReference type="Proteomes" id="UP000828390">
    <property type="component" value="Unassembled WGS sequence"/>
</dbReference>
<reference evidence="2" key="1">
    <citation type="journal article" date="2019" name="bioRxiv">
        <title>The Genome of the Zebra Mussel, Dreissena polymorpha: A Resource for Invasive Species Research.</title>
        <authorList>
            <person name="McCartney M.A."/>
            <person name="Auch B."/>
            <person name="Kono T."/>
            <person name="Mallez S."/>
            <person name="Zhang Y."/>
            <person name="Obille A."/>
            <person name="Becker A."/>
            <person name="Abrahante J.E."/>
            <person name="Garbe J."/>
            <person name="Badalamenti J.P."/>
            <person name="Herman A."/>
            <person name="Mangelson H."/>
            <person name="Liachko I."/>
            <person name="Sullivan S."/>
            <person name="Sone E.D."/>
            <person name="Koren S."/>
            <person name="Silverstein K.A.T."/>
            <person name="Beckman K.B."/>
            <person name="Gohl D.M."/>
        </authorList>
    </citation>
    <scope>NUCLEOTIDE SEQUENCE</scope>
    <source>
        <strain evidence="2">Duluth1</strain>
        <tissue evidence="2">Whole animal</tissue>
    </source>
</reference>
<sequence length="141" mass="15983">MYGLLHQDFTLHELANLRGTEVGKPHPVHETREVMAIAQAMCRLFTFHQLVTCSMKGATTTKGSPRPSLPAAERNAIIDVIAKTFDKPSVDVEEKMRGCLRHLRLMHKSSWIWTILTRISEDGQKWTNQVPSENSVSRKCV</sequence>
<dbReference type="InterPro" id="IPR018379">
    <property type="entry name" value="BEN_domain"/>
</dbReference>
<protein>
    <recommendedName>
        <fullName evidence="1">BEN domain-containing protein</fullName>
    </recommendedName>
</protein>
<dbReference type="Pfam" id="PF10523">
    <property type="entry name" value="BEN"/>
    <property type="match status" value="1"/>
</dbReference>
<reference evidence="2" key="2">
    <citation type="submission" date="2020-11" db="EMBL/GenBank/DDBJ databases">
        <authorList>
            <person name="McCartney M.A."/>
            <person name="Auch B."/>
            <person name="Kono T."/>
            <person name="Mallez S."/>
            <person name="Becker A."/>
            <person name="Gohl D.M."/>
            <person name="Silverstein K.A.T."/>
            <person name="Koren S."/>
            <person name="Bechman K.B."/>
            <person name="Herman A."/>
            <person name="Abrahante J.E."/>
            <person name="Garbe J."/>
        </authorList>
    </citation>
    <scope>NUCLEOTIDE SEQUENCE</scope>
    <source>
        <strain evidence="2">Duluth1</strain>
        <tissue evidence="2">Whole animal</tissue>
    </source>
</reference>
<dbReference type="AlphaFoldDB" id="A0A9D4E624"/>
<organism evidence="2 3">
    <name type="scientific">Dreissena polymorpha</name>
    <name type="common">Zebra mussel</name>
    <name type="synonym">Mytilus polymorpha</name>
    <dbReference type="NCBI Taxonomy" id="45954"/>
    <lineage>
        <taxon>Eukaryota</taxon>
        <taxon>Metazoa</taxon>
        <taxon>Spiralia</taxon>
        <taxon>Lophotrochozoa</taxon>
        <taxon>Mollusca</taxon>
        <taxon>Bivalvia</taxon>
        <taxon>Autobranchia</taxon>
        <taxon>Heteroconchia</taxon>
        <taxon>Euheterodonta</taxon>
        <taxon>Imparidentia</taxon>
        <taxon>Neoheterodontei</taxon>
        <taxon>Myida</taxon>
        <taxon>Dreissenoidea</taxon>
        <taxon>Dreissenidae</taxon>
        <taxon>Dreissena</taxon>
    </lineage>
</organism>
<feature type="domain" description="BEN" evidence="1">
    <location>
        <begin position="41"/>
        <end position="94"/>
    </location>
</feature>
<evidence type="ECO:0000313" key="3">
    <source>
        <dbReference type="Proteomes" id="UP000828390"/>
    </source>
</evidence>
<name>A0A9D4E624_DREPO</name>
<feature type="non-terminal residue" evidence="2">
    <location>
        <position position="141"/>
    </location>
</feature>
<dbReference type="EMBL" id="JAIWYP010000009">
    <property type="protein sequence ID" value="KAH3774564.1"/>
    <property type="molecule type" value="Genomic_DNA"/>
</dbReference>
<evidence type="ECO:0000313" key="2">
    <source>
        <dbReference type="EMBL" id="KAH3774564.1"/>
    </source>
</evidence>
<dbReference type="GO" id="GO:0003677">
    <property type="term" value="F:DNA binding"/>
    <property type="evidence" value="ECO:0007669"/>
    <property type="project" value="InterPro"/>
</dbReference>
<keyword evidence="3" id="KW-1185">Reference proteome</keyword>